<evidence type="ECO:0000313" key="3">
    <source>
        <dbReference type="EMBL" id="GID80942.1"/>
    </source>
</evidence>
<gene>
    <name evidence="3" type="ORF">Ade02nite_95830</name>
</gene>
<dbReference type="EMBL" id="BOMI01000212">
    <property type="protein sequence ID" value="GID80942.1"/>
    <property type="molecule type" value="Genomic_DNA"/>
</dbReference>
<dbReference type="PANTHER" id="PTHR10887:SF495">
    <property type="entry name" value="HELICASE SENATAXIN ISOFORM X1-RELATED"/>
    <property type="match status" value="1"/>
</dbReference>
<protein>
    <recommendedName>
        <fullName evidence="2">AAA+ ATPase domain-containing protein</fullName>
    </recommendedName>
</protein>
<feature type="region of interest" description="Disordered" evidence="1">
    <location>
        <begin position="1"/>
        <end position="45"/>
    </location>
</feature>
<evidence type="ECO:0000256" key="1">
    <source>
        <dbReference type="SAM" id="MobiDB-lite"/>
    </source>
</evidence>
<evidence type="ECO:0000313" key="4">
    <source>
        <dbReference type="Proteomes" id="UP000609879"/>
    </source>
</evidence>
<dbReference type="InterPro" id="IPR041677">
    <property type="entry name" value="DNA2/NAM7_AAA_11"/>
</dbReference>
<organism evidence="3 4">
    <name type="scientific">Paractinoplanes deccanensis</name>
    <dbReference type="NCBI Taxonomy" id="113561"/>
    <lineage>
        <taxon>Bacteria</taxon>
        <taxon>Bacillati</taxon>
        <taxon>Actinomycetota</taxon>
        <taxon>Actinomycetes</taxon>
        <taxon>Micromonosporales</taxon>
        <taxon>Micromonosporaceae</taxon>
        <taxon>Paractinoplanes</taxon>
    </lineage>
</organism>
<dbReference type="CDD" id="cd17934">
    <property type="entry name" value="DEXXQc_Upf1-like"/>
    <property type="match status" value="1"/>
</dbReference>
<accession>A0ABQ3YLR1</accession>
<dbReference type="SUPFAM" id="SSF52540">
    <property type="entry name" value="P-loop containing nucleoside triphosphate hydrolases"/>
    <property type="match status" value="1"/>
</dbReference>
<dbReference type="PANTHER" id="PTHR10887">
    <property type="entry name" value="DNA2/NAM7 HELICASE FAMILY"/>
    <property type="match status" value="1"/>
</dbReference>
<dbReference type="CDD" id="cd18808">
    <property type="entry name" value="SF1_C_Upf1"/>
    <property type="match status" value="1"/>
</dbReference>
<dbReference type="Proteomes" id="UP000609879">
    <property type="component" value="Unassembled WGS sequence"/>
</dbReference>
<comment type="caution">
    <text evidence="3">The sequence shown here is derived from an EMBL/GenBank/DDBJ whole genome shotgun (WGS) entry which is preliminary data.</text>
</comment>
<proteinExistence type="predicted"/>
<dbReference type="RefSeq" id="WP_203778149.1">
    <property type="nucleotide sequence ID" value="NZ_BAAABO010000041.1"/>
</dbReference>
<dbReference type="InterPro" id="IPR041679">
    <property type="entry name" value="DNA2/NAM7-like_C"/>
</dbReference>
<dbReference type="InterPro" id="IPR047187">
    <property type="entry name" value="SF1_C_Upf1"/>
</dbReference>
<name>A0ABQ3YLR1_9ACTN</name>
<keyword evidence="4" id="KW-1185">Reference proteome</keyword>
<dbReference type="InterPro" id="IPR003593">
    <property type="entry name" value="AAA+_ATPase"/>
</dbReference>
<evidence type="ECO:0000259" key="2">
    <source>
        <dbReference type="SMART" id="SM00382"/>
    </source>
</evidence>
<dbReference type="SMART" id="SM00382">
    <property type="entry name" value="AAA"/>
    <property type="match status" value="1"/>
</dbReference>
<dbReference type="Pfam" id="PF13087">
    <property type="entry name" value="AAA_12"/>
    <property type="match status" value="1"/>
</dbReference>
<reference evidence="3 4" key="1">
    <citation type="submission" date="2021-01" db="EMBL/GenBank/DDBJ databases">
        <title>Whole genome shotgun sequence of Actinoplanes deccanensis NBRC 13994.</title>
        <authorList>
            <person name="Komaki H."/>
            <person name="Tamura T."/>
        </authorList>
    </citation>
    <scope>NUCLEOTIDE SEQUENCE [LARGE SCALE GENOMIC DNA]</scope>
    <source>
        <strain evidence="3 4">NBRC 13994</strain>
    </source>
</reference>
<dbReference type="Pfam" id="PF13086">
    <property type="entry name" value="AAA_11"/>
    <property type="match status" value="2"/>
</dbReference>
<dbReference type="InterPro" id="IPR045055">
    <property type="entry name" value="DNA2/NAM7-like"/>
</dbReference>
<feature type="domain" description="AAA+ ATPase" evidence="2">
    <location>
        <begin position="501"/>
        <end position="930"/>
    </location>
</feature>
<dbReference type="Gene3D" id="3.40.50.300">
    <property type="entry name" value="P-loop containing nucleotide triphosphate hydrolases"/>
    <property type="match status" value="3"/>
</dbReference>
<sequence>MNGPTASGGNQRGARPRQPRRRSDDSGDGGQTSRPRQRQLDPLPGAATFVSLSWELRTDPPEVRIDETEAILTRSASGPEAVIEIGEARGPASGLTEDDEQTLQRLLSHTQERVAVVLYLDLDTSNSRWPRLDLNVYTYEVGPSGSSIAIGVGDKELASVRRAAGDRHGRRSPDWALNWLTERLVMPPLPGSPPGSPQRLVISAGPRASSQEPVAFRVHGRGVAADVSTATGRTMLSRVVLRAYDAAQGPLKLIHRPVTFTDETQATQLREEMRQHLARLASGEGFLAMWNSYNRKESWWTHRTVRDAGYLTYDKVHPRADGVMRFFVAVPSGGRVSLLDRVASDDAPELEAAAALPGALLHEAIADDQSWGLLDYALDKDAVAGEVVAVNLETSTIDMRMFDRRGSGPGKVAVRPPATGFLYLSFRGDRRRLLRRREAFDRILHGQTRIPRLLALLEGQPVPAPLTHKRIEPESVAAWECFNGGQPTPRQRRALDVALNTPDIAIIQGPPGTGKTQVIAALQQRLAESGREYARLRGSMLLTSYQHAAVDELVDRSVVFGLPANKVDRTGRGTTVQIDRWQEETATRLDERLAQNSTGPATIALRRATAAAAGYLLAPTDNAGTVEMLRDLLTVAEAFLPGRLADRIRDRLAAPAMRPSPASGSELEQLTIRAVRGIPYVQESFEDGGQSRVAKALRRLLALDDMQVPPSTLELLRRAADWNEPGSPPFLAELAEARRELLELLSRPDGPALLPTVDPDLRAILEEVVDALADRVSRTPGDGVALALLEYREAIDGDPGAVQWTLREYTASYAATCQQVASPTMADAKGESRVDEVVFDTVIVDEAARANPLDLMIPLIHASRRIVFVGDHNQLPQMLEPDVEREFEPDMRGLLSESLFERLFTSLDRPGVPVPRVVTLDTQFRMHRILGEFVSRNFYEGGLSSARPDTAFTHGIERYDNAVAAWLDVPPQVGQEVGDRSKARPAEASVLAAEVDRLLEEAPYLTVGVIAFYSAQVEEIRRQLAARKLLVANGSTFELVDRLRYDSAGRRMDRLAVGTVDAFQGREFDVVLLSTTRCRPRSETAPAADDGRYRRWVARRYGHLTLRNRLCVAMSRQKRLLITVGAAAMFRAGQAPSAVAPLTDFLDMCERGGPHGLFQP</sequence>
<dbReference type="InterPro" id="IPR027417">
    <property type="entry name" value="P-loop_NTPase"/>
</dbReference>